<accession>A0A0G1RSM7</accession>
<name>A0A0G1RSM7_9BACT</name>
<dbReference type="AlphaFoldDB" id="A0A0G1RSM7"/>
<protein>
    <submittedName>
        <fullName evidence="1">Uncharacterized protein</fullName>
    </submittedName>
</protein>
<evidence type="ECO:0000313" key="2">
    <source>
        <dbReference type="Proteomes" id="UP000034705"/>
    </source>
</evidence>
<dbReference type="EMBL" id="LCMG01000012">
    <property type="protein sequence ID" value="KKU32968.1"/>
    <property type="molecule type" value="Genomic_DNA"/>
</dbReference>
<organism evidence="1 2">
    <name type="scientific">Candidatus Uhrbacteria bacterium GW2011_GWF2_46_218</name>
    <dbReference type="NCBI Taxonomy" id="1619001"/>
    <lineage>
        <taxon>Bacteria</taxon>
        <taxon>Candidatus Uhriibacteriota</taxon>
    </lineage>
</organism>
<reference evidence="1 2" key="1">
    <citation type="journal article" date="2015" name="Nature">
        <title>rRNA introns, odd ribosomes, and small enigmatic genomes across a large radiation of phyla.</title>
        <authorList>
            <person name="Brown C.T."/>
            <person name="Hug L.A."/>
            <person name="Thomas B.C."/>
            <person name="Sharon I."/>
            <person name="Castelle C.J."/>
            <person name="Singh A."/>
            <person name="Wilkins M.J."/>
            <person name="Williams K.H."/>
            <person name="Banfield J.F."/>
        </authorList>
    </citation>
    <scope>NUCLEOTIDE SEQUENCE [LARGE SCALE GENOMIC DNA]</scope>
</reference>
<dbReference type="Proteomes" id="UP000034705">
    <property type="component" value="Unassembled WGS sequence"/>
</dbReference>
<sequence length="197" mass="22513">MFHFESQLSFVRSLGWGEVFAGWKEREAHNFSWVECATRIKGWPNWESWRVHTALQLHLQDRAWALYEVKDPQVFLPNLLMGPFNGWQKYTEEKNTVSFAELLALPEPQDFFLHHSAVVSLMKQFPAPTELIGLVREDHKKIVCVEGHHRAAAVTLGQILKTPVRLSGSVFIALASLAGDETFLLDKTLEQGSSKRE</sequence>
<gene>
    <name evidence="1" type="ORF">UX45_C0012G0009</name>
</gene>
<comment type="caution">
    <text evidence="1">The sequence shown here is derived from an EMBL/GenBank/DDBJ whole genome shotgun (WGS) entry which is preliminary data.</text>
</comment>
<proteinExistence type="predicted"/>
<evidence type="ECO:0000313" key="1">
    <source>
        <dbReference type="EMBL" id="KKU32968.1"/>
    </source>
</evidence>